<evidence type="ECO:0000313" key="1">
    <source>
        <dbReference type="EMBL" id="QHS92827.1"/>
    </source>
</evidence>
<proteinExistence type="predicted"/>
<organism evidence="1">
    <name type="scientific">viral metagenome</name>
    <dbReference type="NCBI Taxonomy" id="1070528"/>
    <lineage>
        <taxon>unclassified sequences</taxon>
        <taxon>metagenomes</taxon>
        <taxon>organismal metagenomes</taxon>
    </lineage>
</organism>
<sequence length="526" mass="58783">MEDYQFTSDFTSQEEQLSVTGFIQFIRDSIQVNDNESVAEGLVTLDLEQTSKQDVVDLIGQFLYDAAVTGNNEVIPIILNRWDSLYPDDKTDIITRLVMERSIDTAVVQFAINSIPDASFVDVVNDLSQLPEDENQVLYVRRAFELFGEQDPQVLQTLRESAQYLQNEYVSEALRQVLAQHMEFAPIPSWVGDYGLTIDVLPSMDRLMKSVEIETDATNEELVELLLKSLSDQVEVLERARVRAEMLRYFNNAPESERNSLIRPILREQFLLAAQNDSTLFRLLGPANAMTGSNEDQLSMGGCRMLTCAVYDYNDEDQYYENWFVGSCLSCDKRIRSCTHALRIPMAAGGWVGCYCSEPCASMGISELETANDDDGASGLIMRTKLELVIRQLEEFGIQNHQADDLYKISTERSIVPNTELEDDLSSTMTSLQYTASIGTEILDQDDGSQFFSQFIGSDVGMIKVVTSNLPGSGISTDLAYIGEYTSDPDVIIPSGFTLQDAINDITLIPVDASYLGLDTLQLEGM</sequence>
<dbReference type="EMBL" id="MN739192">
    <property type="protein sequence ID" value="QHS92827.1"/>
    <property type="molecule type" value="Genomic_DNA"/>
</dbReference>
<accession>A0A6C0BKC7</accession>
<name>A0A6C0BKC7_9ZZZZ</name>
<protein>
    <submittedName>
        <fullName evidence="1">Uncharacterized protein</fullName>
    </submittedName>
</protein>
<reference evidence="1" key="1">
    <citation type="journal article" date="2020" name="Nature">
        <title>Giant virus diversity and host interactions through global metagenomics.</title>
        <authorList>
            <person name="Schulz F."/>
            <person name="Roux S."/>
            <person name="Paez-Espino D."/>
            <person name="Jungbluth S."/>
            <person name="Walsh D.A."/>
            <person name="Denef V.J."/>
            <person name="McMahon K.D."/>
            <person name="Konstantinidis K.T."/>
            <person name="Eloe-Fadrosh E.A."/>
            <person name="Kyrpides N.C."/>
            <person name="Woyke T."/>
        </authorList>
    </citation>
    <scope>NUCLEOTIDE SEQUENCE</scope>
    <source>
        <strain evidence="1">GVMAG-M-3300017651-5</strain>
    </source>
</reference>
<dbReference type="AlphaFoldDB" id="A0A6C0BKC7"/>